<dbReference type="AlphaFoldDB" id="A0A645B1K7"/>
<evidence type="ECO:0000256" key="1">
    <source>
        <dbReference type="ARBA" id="ARBA00006100"/>
    </source>
</evidence>
<dbReference type="CDD" id="cd01335">
    <property type="entry name" value="Radical_SAM"/>
    <property type="match status" value="1"/>
</dbReference>
<dbReference type="Gene3D" id="3.80.30.20">
    <property type="entry name" value="tm_1862 like domain"/>
    <property type="match status" value="1"/>
</dbReference>
<dbReference type="SUPFAM" id="SSF102114">
    <property type="entry name" value="Radical SAM enzymes"/>
    <property type="match status" value="1"/>
</dbReference>
<accession>A0A645B1K7</accession>
<organism evidence="3">
    <name type="scientific">bioreactor metagenome</name>
    <dbReference type="NCBI Taxonomy" id="1076179"/>
    <lineage>
        <taxon>unclassified sequences</taxon>
        <taxon>metagenomes</taxon>
        <taxon>ecological metagenomes</taxon>
    </lineage>
</organism>
<dbReference type="InterPro" id="IPR023404">
    <property type="entry name" value="rSAM_horseshoe"/>
</dbReference>
<dbReference type="PANTHER" id="PTHR13932">
    <property type="entry name" value="COPROPORPHYRINIGEN III OXIDASE"/>
    <property type="match status" value="1"/>
</dbReference>
<proteinExistence type="inferred from homology"/>
<dbReference type="EMBL" id="VSSQ01017034">
    <property type="protein sequence ID" value="MPM58938.1"/>
    <property type="molecule type" value="Genomic_DNA"/>
</dbReference>
<protein>
    <submittedName>
        <fullName evidence="3">Oxygen-independent coproporphyrinogen-III oxidase-like protein YqeR</fullName>
        <ecNumber evidence="3">1.3.99.-</ecNumber>
    </submittedName>
</protein>
<sequence length="373" mass="43600">MQDVGLYIHIPFCKMKCYYCDFPSFSGKEENMIPYAEALSKEIQNICKDKNIKSIFIGGGTPTYLSLQGWIILKEAIDKLEKQHIEFTIEGNPKTFTEEKLKLFREMGVNRISVGLQAWQEAHLKSLGRIHSLKEFKNTYDLLRAYGFNNINVDIMFGLPNQTVAQWRETLQQVISLNPEHISAYSLIIEEGTHFYKLYEKDQLILPNEEEERQMYEDAVSILKENGYNQYEISNFAKEGMECKHNLIYWSLENYVGCGSAAHSYLEGVRYRNEENIEKYICKVNNENDGIVQEHLNSKEENMEEFMFLGLRKTKGISTIEFEKNFGEDIHKVYEKVIEKYIKLELLKENNERIYLTPKGVELSNVVMSDFLL</sequence>
<dbReference type="EC" id="1.3.99.-" evidence="3"/>
<dbReference type="InterPro" id="IPR007197">
    <property type="entry name" value="rSAM"/>
</dbReference>
<name>A0A645B1K7_9ZZZZ</name>
<evidence type="ECO:0000259" key="2">
    <source>
        <dbReference type="PROSITE" id="PS51918"/>
    </source>
</evidence>
<dbReference type="InterPro" id="IPR004559">
    <property type="entry name" value="HemW-like"/>
</dbReference>
<comment type="similarity">
    <text evidence="1">Belongs to the anaerobic coproporphyrinogen-III oxidase family. HemW subfamily.</text>
</comment>
<feature type="domain" description="Radical SAM core" evidence="2">
    <location>
        <begin position="1"/>
        <end position="229"/>
    </location>
</feature>
<dbReference type="InterPro" id="IPR034505">
    <property type="entry name" value="Coproporphyrinogen-III_oxidase"/>
</dbReference>
<dbReference type="GO" id="GO:0005737">
    <property type="term" value="C:cytoplasm"/>
    <property type="evidence" value="ECO:0007669"/>
    <property type="project" value="InterPro"/>
</dbReference>
<dbReference type="PROSITE" id="PS51918">
    <property type="entry name" value="RADICAL_SAM"/>
    <property type="match status" value="1"/>
</dbReference>
<dbReference type="InterPro" id="IPR006638">
    <property type="entry name" value="Elp3/MiaA/NifB-like_rSAM"/>
</dbReference>
<dbReference type="SFLD" id="SFLDF00288">
    <property type="entry name" value="HemN-like__clustered_with_nucl"/>
    <property type="match status" value="1"/>
</dbReference>
<dbReference type="NCBIfam" id="TIGR00539">
    <property type="entry name" value="hemN_rel"/>
    <property type="match status" value="1"/>
</dbReference>
<dbReference type="InterPro" id="IPR010723">
    <property type="entry name" value="HemN_C"/>
</dbReference>
<dbReference type="PANTHER" id="PTHR13932:SF5">
    <property type="entry name" value="RADICAL S-ADENOSYL METHIONINE DOMAIN-CONTAINING PROTEIN 1, MITOCHONDRIAL"/>
    <property type="match status" value="1"/>
</dbReference>
<dbReference type="SMART" id="SM00729">
    <property type="entry name" value="Elp3"/>
    <property type="match status" value="1"/>
</dbReference>
<dbReference type="GO" id="GO:0004109">
    <property type="term" value="F:coproporphyrinogen oxidase activity"/>
    <property type="evidence" value="ECO:0007669"/>
    <property type="project" value="InterPro"/>
</dbReference>
<evidence type="ECO:0000313" key="3">
    <source>
        <dbReference type="EMBL" id="MPM58938.1"/>
    </source>
</evidence>
<dbReference type="Pfam" id="PF04055">
    <property type="entry name" value="Radical_SAM"/>
    <property type="match status" value="1"/>
</dbReference>
<dbReference type="Pfam" id="PF06969">
    <property type="entry name" value="HemN_C"/>
    <property type="match status" value="1"/>
</dbReference>
<dbReference type="GO" id="GO:0006779">
    <property type="term" value="P:porphyrin-containing compound biosynthetic process"/>
    <property type="evidence" value="ECO:0007669"/>
    <property type="project" value="InterPro"/>
</dbReference>
<dbReference type="GO" id="GO:0051539">
    <property type="term" value="F:4 iron, 4 sulfur cluster binding"/>
    <property type="evidence" value="ECO:0007669"/>
    <property type="project" value="InterPro"/>
</dbReference>
<dbReference type="SFLD" id="SFLDG01065">
    <property type="entry name" value="anaerobic_coproporphyrinogen-I"/>
    <property type="match status" value="1"/>
</dbReference>
<comment type="caution">
    <text evidence="3">The sequence shown here is derived from an EMBL/GenBank/DDBJ whole genome shotgun (WGS) entry which is preliminary data.</text>
</comment>
<dbReference type="InterPro" id="IPR058240">
    <property type="entry name" value="rSAM_sf"/>
</dbReference>
<dbReference type="SFLD" id="SFLDF00562">
    <property type="entry name" value="HemN-like__clustered_with_heat"/>
    <property type="match status" value="1"/>
</dbReference>
<gene>
    <name evidence="3" type="primary">hemN_35</name>
    <name evidence="3" type="ORF">SDC9_105773</name>
</gene>
<keyword evidence="3" id="KW-0560">Oxidoreductase</keyword>
<reference evidence="3" key="1">
    <citation type="submission" date="2019-08" db="EMBL/GenBank/DDBJ databases">
        <authorList>
            <person name="Kucharzyk K."/>
            <person name="Murdoch R.W."/>
            <person name="Higgins S."/>
            <person name="Loffler F."/>
        </authorList>
    </citation>
    <scope>NUCLEOTIDE SEQUENCE</scope>
</reference>
<dbReference type="SFLD" id="SFLDG01082">
    <property type="entry name" value="B12-binding_domain_containing"/>
    <property type="match status" value="1"/>
</dbReference>
<dbReference type="SFLD" id="SFLDS00029">
    <property type="entry name" value="Radical_SAM"/>
    <property type="match status" value="1"/>
</dbReference>